<evidence type="ECO:0000256" key="10">
    <source>
        <dbReference type="ARBA" id="ARBA00029409"/>
    </source>
</evidence>
<accession>A0ABP7TI79</accession>
<gene>
    <name evidence="14" type="primary">folK</name>
    <name evidence="14" type="ORF">GCM10022212_25620</name>
</gene>
<evidence type="ECO:0000256" key="5">
    <source>
        <dbReference type="ARBA" id="ARBA00022679"/>
    </source>
</evidence>
<dbReference type="PANTHER" id="PTHR43071">
    <property type="entry name" value="2-AMINO-4-HYDROXY-6-HYDROXYMETHYLDIHYDROPTERIDINE PYROPHOSPHOKINASE"/>
    <property type="match status" value="1"/>
</dbReference>
<dbReference type="PROSITE" id="PS00794">
    <property type="entry name" value="HPPK"/>
    <property type="match status" value="1"/>
</dbReference>
<evidence type="ECO:0000256" key="6">
    <source>
        <dbReference type="ARBA" id="ARBA00022741"/>
    </source>
</evidence>
<dbReference type="EMBL" id="BAAAZE010000009">
    <property type="protein sequence ID" value="GAA4026513.1"/>
    <property type="molecule type" value="Genomic_DNA"/>
</dbReference>
<evidence type="ECO:0000256" key="12">
    <source>
        <dbReference type="ARBA" id="ARBA00033413"/>
    </source>
</evidence>
<proteinExistence type="inferred from homology"/>
<sequence length="161" mass="17274">MTDCTVTAYIGLGANLGDAQDTVQRALLALAALPATRLTLQSSLFRTAPIEAAGDDFVNAVAQLSTTLGAHALLENMQQIEQSFGRERAYRNAPRTLDLDLLLYGTECIDTATLTVPHPRMTERAFTLIPLLQLDPLIEIPGCGAAHRFVPGVAGQAIQKM</sequence>
<dbReference type="RefSeq" id="WP_344763743.1">
    <property type="nucleotide sequence ID" value="NZ_BAAAZE010000009.1"/>
</dbReference>
<evidence type="ECO:0000313" key="15">
    <source>
        <dbReference type="Proteomes" id="UP001501353"/>
    </source>
</evidence>
<keyword evidence="9" id="KW-0289">Folate biosynthesis</keyword>
<keyword evidence="5" id="KW-0808">Transferase</keyword>
<evidence type="ECO:0000313" key="14">
    <source>
        <dbReference type="EMBL" id="GAA4026513.1"/>
    </source>
</evidence>
<evidence type="ECO:0000256" key="2">
    <source>
        <dbReference type="ARBA" id="ARBA00005810"/>
    </source>
</evidence>
<dbReference type="CDD" id="cd00483">
    <property type="entry name" value="HPPK"/>
    <property type="match status" value="1"/>
</dbReference>
<name>A0ABP7TI79_9BURK</name>
<protein>
    <recommendedName>
        <fullName evidence="4">2-amino-4-hydroxy-6-hydroxymethyldihydropteridine pyrophosphokinase</fullName>
        <ecNumber evidence="3">2.7.6.3</ecNumber>
    </recommendedName>
    <alternativeName>
        <fullName evidence="11">6-hydroxymethyl-7,8-dihydropterin pyrophosphokinase</fullName>
    </alternativeName>
    <alternativeName>
        <fullName evidence="12">7,8-dihydro-6-hydroxymethylpterin-pyrophosphokinase</fullName>
    </alternativeName>
</protein>
<keyword evidence="7" id="KW-0418">Kinase</keyword>
<keyword evidence="8" id="KW-0067">ATP-binding</keyword>
<keyword evidence="15" id="KW-1185">Reference proteome</keyword>
<evidence type="ECO:0000256" key="4">
    <source>
        <dbReference type="ARBA" id="ARBA00016218"/>
    </source>
</evidence>
<comment type="caution">
    <text evidence="14">The sequence shown here is derived from an EMBL/GenBank/DDBJ whole genome shotgun (WGS) entry which is preliminary data.</text>
</comment>
<evidence type="ECO:0000259" key="13">
    <source>
        <dbReference type="PROSITE" id="PS00794"/>
    </source>
</evidence>
<feature type="domain" description="7,8-dihydro-6-hydroxymethylpterin-pyrophosphokinase" evidence="13">
    <location>
        <begin position="91"/>
        <end position="102"/>
    </location>
</feature>
<dbReference type="Proteomes" id="UP001501353">
    <property type="component" value="Unassembled WGS sequence"/>
</dbReference>
<evidence type="ECO:0000256" key="9">
    <source>
        <dbReference type="ARBA" id="ARBA00022909"/>
    </source>
</evidence>
<evidence type="ECO:0000256" key="3">
    <source>
        <dbReference type="ARBA" id="ARBA00013253"/>
    </source>
</evidence>
<evidence type="ECO:0000256" key="7">
    <source>
        <dbReference type="ARBA" id="ARBA00022777"/>
    </source>
</evidence>
<evidence type="ECO:0000256" key="11">
    <source>
        <dbReference type="ARBA" id="ARBA00029766"/>
    </source>
</evidence>
<dbReference type="InterPro" id="IPR000550">
    <property type="entry name" value="Hppk"/>
</dbReference>
<dbReference type="EC" id="2.7.6.3" evidence="3"/>
<evidence type="ECO:0000256" key="8">
    <source>
        <dbReference type="ARBA" id="ARBA00022840"/>
    </source>
</evidence>
<dbReference type="PANTHER" id="PTHR43071:SF1">
    <property type="entry name" value="2-AMINO-4-HYDROXY-6-HYDROXYMETHYLDIHYDROPTERIDINE PYROPHOSPHOKINASE"/>
    <property type="match status" value="1"/>
</dbReference>
<dbReference type="SUPFAM" id="SSF55083">
    <property type="entry name" value="6-hydroxymethyl-7,8-dihydropterin pyrophosphokinase, HPPK"/>
    <property type="match status" value="1"/>
</dbReference>
<dbReference type="NCBIfam" id="TIGR01498">
    <property type="entry name" value="folK"/>
    <property type="match status" value="1"/>
</dbReference>
<comment type="pathway">
    <text evidence="1">Cofactor biosynthesis; tetrahydrofolate biosynthesis; 2-amino-4-hydroxy-6-hydroxymethyl-7,8-dihydropteridine diphosphate from 7,8-dihydroneopterin triphosphate: step 4/4.</text>
</comment>
<reference evidence="15" key="1">
    <citation type="journal article" date="2019" name="Int. J. Syst. Evol. Microbiol.">
        <title>The Global Catalogue of Microorganisms (GCM) 10K type strain sequencing project: providing services to taxonomists for standard genome sequencing and annotation.</title>
        <authorList>
            <consortium name="The Broad Institute Genomics Platform"/>
            <consortium name="The Broad Institute Genome Sequencing Center for Infectious Disease"/>
            <person name="Wu L."/>
            <person name="Ma J."/>
        </authorList>
    </citation>
    <scope>NUCLEOTIDE SEQUENCE [LARGE SCALE GENOMIC DNA]</scope>
    <source>
        <strain evidence="15">JCM 16673</strain>
    </source>
</reference>
<dbReference type="InterPro" id="IPR035907">
    <property type="entry name" value="Hppk_sf"/>
</dbReference>
<dbReference type="Gene3D" id="3.30.70.560">
    <property type="entry name" value="7,8-Dihydro-6-hydroxymethylpterin-pyrophosphokinase HPPK"/>
    <property type="match status" value="1"/>
</dbReference>
<organism evidence="14 15">
    <name type="scientific">Actimicrobium antarcticum</name>
    <dbReference type="NCBI Taxonomy" id="1051899"/>
    <lineage>
        <taxon>Bacteria</taxon>
        <taxon>Pseudomonadati</taxon>
        <taxon>Pseudomonadota</taxon>
        <taxon>Betaproteobacteria</taxon>
        <taxon>Burkholderiales</taxon>
        <taxon>Oxalobacteraceae</taxon>
        <taxon>Actimicrobium</taxon>
    </lineage>
</organism>
<keyword evidence="6" id="KW-0547">Nucleotide-binding</keyword>
<evidence type="ECO:0000256" key="1">
    <source>
        <dbReference type="ARBA" id="ARBA00005051"/>
    </source>
</evidence>
<comment type="function">
    <text evidence="10">Catalyzes the transfer of pyrophosphate from adenosine triphosphate (ATP) to 6-hydroxymethyl-7,8-dihydropterin, an enzymatic step in folate biosynthesis pathway.</text>
</comment>
<dbReference type="Pfam" id="PF01288">
    <property type="entry name" value="HPPK"/>
    <property type="match status" value="1"/>
</dbReference>
<comment type="similarity">
    <text evidence="2">Belongs to the HPPK family.</text>
</comment>